<reference evidence="7 8" key="1">
    <citation type="submission" date="2024-07" db="EMBL/GenBank/DDBJ databases">
        <title>Section-level genome sequencing and comparative genomics of Aspergillus sections Usti and Cavernicolus.</title>
        <authorList>
            <consortium name="Lawrence Berkeley National Laboratory"/>
            <person name="Nybo J.L."/>
            <person name="Vesth T.C."/>
            <person name="Theobald S."/>
            <person name="Frisvad J.C."/>
            <person name="Larsen T.O."/>
            <person name="Kjaerboelling I."/>
            <person name="Rothschild-Mancinelli K."/>
            <person name="Lyhne E.K."/>
            <person name="Kogle M.E."/>
            <person name="Barry K."/>
            <person name="Clum A."/>
            <person name="Na H."/>
            <person name="Ledsgaard L."/>
            <person name="Lin J."/>
            <person name="Lipzen A."/>
            <person name="Kuo A."/>
            <person name="Riley R."/>
            <person name="Mondo S."/>
            <person name="Labutti K."/>
            <person name="Haridas S."/>
            <person name="Pangalinan J."/>
            <person name="Salamov A.A."/>
            <person name="Simmons B.A."/>
            <person name="Magnuson J.K."/>
            <person name="Chen J."/>
            <person name="Drula E."/>
            <person name="Henrissat B."/>
            <person name="Wiebenga A."/>
            <person name="Lubbers R.J."/>
            <person name="Gomes A.C."/>
            <person name="Macurrencykelacurrency M.R."/>
            <person name="Stajich J."/>
            <person name="Grigoriev I.V."/>
            <person name="Mortensen U.H."/>
            <person name="De Vries R.P."/>
            <person name="Baker S.E."/>
            <person name="Andersen M.R."/>
        </authorList>
    </citation>
    <scope>NUCLEOTIDE SEQUENCE [LARGE SCALE GENOMIC DNA]</scope>
    <source>
        <strain evidence="7 8">CBS 449.75</strain>
    </source>
</reference>
<organism evidence="7 8">
    <name type="scientific">Aspergillus lucknowensis</name>
    <dbReference type="NCBI Taxonomy" id="176173"/>
    <lineage>
        <taxon>Eukaryota</taxon>
        <taxon>Fungi</taxon>
        <taxon>Dikarya</taxon>
        <taxon>Ascomycota</taxon>
        <taxon>Pezizomycotina</taxon>
        <taxon>Eurotiomycetes</taxon>
        <taxon>Eurotiomycetidae</taxon>
        <taxon>Eurotiales</taxon>
        <taxon>Aspergillaceae</taxon>
        <taxon>Aspergillus</taxon>
        <taxon>Aspergillus subgen. Nidulantes</taxon>
    </lineage>
</organism>
<feature type="DNA-binding region" description="HMG box" evidence="4">
    <location>
        <begin position="232"/>
        <end position="298"/>
    </location>
</feature>
<feature type="region of interest" description="Disordered" evidence="5">
    <location>
        <begin position="65"/>
        <end position="118"/>
    </location>
</feature>
<dbReference type="PROSITE" id="PS50118">
    <property type="entry name" value="HMG_BOX_2"/>
    <property type="match status" value="1"/>
</dbReference>
<dbReference type="PANTHER" id="PTHR48112">
    <property type="entry name" value="HIGH MOBILITY GROUP PROTEIN DSP1"/>
    <property type="match status" value="1"/>
</dbReference>
<dbReference type="Proteomes" id="UP001610432">
    <property type="component" value="Unassembled WGS sequence"/>
</dbReference>
<evidence type="ECO:0000259" key="6">
    <source>
        <dbReference type="PROSITE" id="PS50118"/>
    </source>
</evidence>
<evidence type="ECO:0000256" key="4">
    <source>
        <dbReference type="PROSITE-ProRule" id="PRU00267"/>
    </source>
</evidence>
<name>A0ABR4M6C6_9EURO</name>
<feature type="compositionally biased region" description="Basic residues" evidence="5">
    <location>
        <begin position="85"/>
        <end position="100"/>
    </location>
</feature>
<gene>
    <name evidence="7" type="ORF">BJX67DRAFT_99092</name>
</gene>
<evidence type="ECO:0000256" key="2">
    <source>
        <dbReference type="ARBA" id="ARBA00023125"/>
    </source>
</evidence>
<dbReference type="Gene3D" id="1.10.30.10">
    <property type="entry name" value="High mobility group box domain"/>
    <property type="match status" value="2"/>
</dbReference>
<dbReference type="InterPro" id="IPR036910">
    <property type="entry name" value="HMG_box_dom_sf"/>
</dbReference>
<accession>A0ABR4M6C6</accession>
<sequence length="309" mass="35958">MPLQLVRRGGRFFQNISVNGVFARPIRVIVPQSHTKRISFVAHRPIPTPVTPRLPRSSLIVKDLTRSYASRGRPKGSKTSELAKAKKSKPTKRKSGKKRKEPTERQKELQKAKEKRDLVRDLKDAALEPPKALPTIARVIAIGRRMIEMRGQSKSATEALKEASDYFRSLNAEERQHYHDLANANKTANAAAYEAWLKSHTPRQILEANLARRKLAKIKGKKLILLHDDRVVKRPRVPFIMYMQEMRRVEDPRPESATEQLQRYAGEWREMSDAEKEKYIQMTRDDQERYEREHIEVYGFPPHQTQKRK</sequence>
<comment type="subcellular location">
    <subcellularLocation>
        <location evidence="1">Nucleus</location>
    </subcellularLocation>
</comment>
<feature type="domain" description="HMG box" evidence="6">
    <location>
        <begin position="232"/>
        <end position="298"/>
    </location>
</feature>
<keyword evidence="8" id="KW-1185">Reference proteome</keyword>
<dbReference type="EMBL" id="JBFXLQ010000002">
    <property type="protein sequence ID" value="KAL2872096.1"/>
    <property type="molecule type" value="Genomic_DNA"/>
</dbReference>
<evidence type="ECO:0000313" key="7">
    <source>
        <dbReference type="EMBL" id="KAL2872096.1"/>
    </source>
</evidence>
<dbReference type="PANTHER" id="PTHR48112:SF32">
    <property type="entry name" value="HIGH MOBILITY GROUP PROTEIN B3"/>
    <property type="match status" value="1"/>
</dbReference>
<proteinExistence type="predicted"/>
<evidence type="ECO:0000256" key="5">
    <source>
        <dbReference type="SAM" id="MobiDB-lite"/>
    </source>
</evidence>
<dbReference type="SUPFAM" id="SSF47095">
    <property type="entry name" value="HMG-box"/>
    <property type="match status" value="2"/>
</dbReference>
<evidence type="ECO:0000256" key="3">
    <source>
        <dbReference type="ARBA" id="ARBA00023242"/>
    </source>
</evidence>
<dbReference type="RefSeq" id="XP_070891075.1">
    <property type="nucleotide sequence ID" value="XM_071035705.1"/>
</dbReference>
<dbReference type="InterPro" id="IPR009071">
    <property type="entry name" value="HMG_box_dom"/>
</dbReference>
<keyword evidence="2 4" id="KW-0238">DNA-binding</keyword>
<evidence type="ECO:0000313" key="8">
    <source>
        <dbReference type="Proteomes" id="UP001610432"/>
    </source>
</evidence>
<comment type="caution">
    <text evidence="7">The sequence shown here is derived from an EMBL/GenBank/DDBJ whole genome shotgun (WGS) entry which is preliminary data.</text>
</comment>
<dbReference type="Pfam" id="PF00505">
    <property type="entry name" value="HMG_box"/>
    <property type="match status" value="1"/>
</dbReference>
<keyword evidence="3 4" id="KW-0539">Nucleus</keyword>
<evidence type="ECO:0000256" key="1">
    <source>
        <dbReference type="ARBA" id="ARBA00004123"/>
    </source>
</evidence>
<dbReference type="InterPro" id="IPR050342">
    <property type="entry name" value="HMGB"/>
</dbReference>
<protein>
    <recommendedName>
        <fullName evidence="6">HMG box domain-containing protein</fullName>
    </recommendedName>
</protein>
<dbReference type="SMART" id="SM00398">
    <property type="entry name" value="HMG"/>
    <property type="match status" value="2"/>
</dbReference>
<dbReference type="GeneID" id="98150777"/>
<feature type="compositionally biased region" description="Basic and acidic residues" evidence="5">
    <location>
        <begin position="101"/>
        <end position="118"/>
    </location>
</feature>